<dbReference type="InterPro" id="IPR007627">
    <property type="entry name" value="RNA_pol_sigma70_r2"/>
</dbReference>
<evidence type="ECO:0000256" key="1">
    <source>
        <dbReference type="ARBA" id="ARBA00010641"/>
    </source>
</evidence>
<dbReference type="GO" id="GO:0003677">
    <property type="term" value="F:DNA binding"/>
    <property type="evidence" value="ECO:0007669"/>
    <property type="project" value="UniProtKB-KW"/>
</dbReference>
<protein>
    <recommendedName>
        <fullName evidence="10">HTH luxR-type domain-containing protein</fullName>
    </recommendedName>
</protein>
<keyword evidence="5" id="KW-0804">Transcription</keyword>
<evidence type="ECO:0000256" key="5">
    <source>
        <dbReference type="ARBA" id="ARBA00023163"/>
    </source>
</evidence>
<dbReference type="AlphaFoldDB" id="A0A1V9FWN8"/>
<evidence type="ECO:0000256" key="4">
    <source>
        <dbReference type="ARBA" id="ARBA00023125"/>
    </source>
</evidence>
<dbReference type="CDD" id="cd06171">
    <property type="entry name" value="Sigma70_r4"/>
    <property type="match status" value="1"/>
</dbReference>
<evidence type="ECO:0000313" key="9">
    <source>
        <dbReference type="Proteomes" id="UP000192796"/>
    </source>
</evidence>
<accession>A0A1V9FWN8</accession>
<dbReference type="PANTHER" id="PTHR43133:SF8">
    <property type="entry name" value="RNA POLYMERASE SIGMA FACTOR HI_1459-RELATED"/>
    <property type="match status" value="1"/>
</dbReference>
<dbReference type="InterPro" id="IPR036388">
    <property type="entry name" value="WH-like_DNA-bd_sf"/>
</dbReference>
<dbReference type="SUPFAM" id="SSF88946">
    <property type="entry name" value="Sigma2 domain of RNA polymerase sigma factors"/>
    <property type="match status" value="1"/>
</dbReference>
<dbReference type="PANTHER" id="PTHR43133">
    <property type="entry name" value="RNA POLYMERASE ECF-TYPE SIGMA FACTO"/>
    <property type="match status" value="1"/>
</dbReference>
<dbReference type="Proteomes" id="UP000192796">
    <property type="component" value="Unassembled WGS sequence"/>
</dbReference>
<dbReference type="GO" id="GO:0006352">
    <property type="term" value="P:DNA-templated transcription initiation"/>
    <property type="evidence" value="ECO:0007669"/>
    <property type="project" value="InterPro"/>
</dbReference>
<comment type="caution">
    <text evidence="8">The sequence shown here is derived from an EMBL/GenBank/DDBJ whole genome shotgun (WGS) entry which is preliminary data.</text>
</comment>
<dbReference type="InterPro" id="IPR013324">
    <property type="entry name" value="RNA_pol_sigma_r3/r4-like"/>
</dbReference>
<dbReference type="InterPro" id="IPR014284">
    <property type="entry name" value="RNA_pol_sigma-70_dom"/>
</dbReference>
<name>A0A1V9FWN8_9BACT</name>
<dbReference type="NCBIfam" id="TIGR02937">
    <property type="entry name" value="sigma70-ECF"/>
    <property type="match status" value="1"/>
</dbReference>
<gene>
    <name evidence="8" type="ORF">A3860_27460</name>
</gene>
<evidence type="ECO:0000256" key="3">
    <source>
        <dbReference type="ARBA" id="ARBA00023082"/>
    </source>
</evidence>
<comment type="similarity">
    <text evidence="1">Belongs to the sigma-70 factor family. ECF subfamily.</text>
</comment>
<feature type="domain" description="RNA polymerase sigma-70 region 2" evidence="6">
    <location>
        <begin position="25"/>
        <end position="92"/>
    </location>
</feature>
<evidence type="ECO:0000259" key="7">
    <source>
        <dbReference type="Pfam" id="PF08281"/>
    </source>
</evidence>
<keyword evidence="2" id="KW-0805">Transcription regulation</keyword>
<dbReference type="Pfam" id="PF08281">
    <property type="entry name" value="Sigma70_r4_2"/>
    <property type="match status" value="1"/>
</dbReference>
<evidence type="ECO:0000259" key="6">
    <source>
        <dbReference type="Pfam" id="PF04542"/>
    </source>
</evidence>
<dbReference type="EMBL" id="LVYD01000049">
    <property type="protein sequence ID" value="OQP62747.1"/>
    <property type="molecule type" value="Genomic_DNA"/>
</dbReference>
<evidence type="ECO:0008006" key="10">
    <source>
        <dbReference type="Google" id="ProtNLM"/>
    </source>
</evidence>
<dbReference type="GO" id="GO:0016987">
    <property type="term" value="F:sigma factor activity"/>
    <property type="evidence" value="ECO:0007669"/>
    <property type="project" value="UniProtKB-KW"/>
</dbReference>
<evidence type="ECO:0000313" key="8">
    <source>
        <dbReference type="EMBL" id="OQP62747.1"/>
    </source>
</evidence>
<dbReference type="Pfam" id="PF04542">
    <property type="entry name" value="Sigma70_r2"/>
    <property type="match status" value="1"/>
</dbReference>
<dbReference type="Gene3D" id="1.10.1740.10">
    <property type="match status" value="1"/>
</dbReference>
<evidence type="ECO:0000256" key="2">
    <source>
        <dbReference type="ARBA" id="ARBA00023015"/>
    </source>
</evidence>
<dbReference type="SUPFAM" id="SSF88659">
    <property type="entry name" value="Sigma3 and sigma4 domains of RNA polymerase sigma factors"/>
    <property type="match status" value="1"/>
</dbReference>
<sequence>MQHSINGNELLLKVIAGDETAFEQLFNLYKNKLYSFIYNLSGNATVAEDVLQETFLKIWRDRNQLTGIENFNAYLYRMAQNQAINVLRRQSREALLLNEVRRLAPEGVQGDEWLAAKEVQTALQQAIDQLPPQQRKVYQLGQEQGLTYEQIAQTLNISPSTVRNHMVQALKAIREYIARYYPALLIYAAPWLTGLF</sequence>
<keyword evidence="3" id="KW-0731">Sigma factor</keyword>
<dbReference type="InterPro" id="IPR014327">
    <property type="entry name" value="RNA_pol_sigma70_bacteroid"/>
</dbReference>
<dbReference type="NCBIfam" id="TIGR02985">
    <property type="entry name" value="Sig70_bacteroi1"/>
    <property type="match status" value="1"/>
</dbReference>
<organism evidence="8 9">
    <name type="scientific">Niastella vici</name>
    <dbReference type="NCBI Taxonomy" id="1703345"/>
    <lineage>
        <taxon>Bacteria</taxon>
        <taxon>Pseudomonadati</taxon>
        <taxon>Bacteroidota</taxon>
        <taxon>Chitinophagia</taxon>
        <taxon>Chitinophagales</taxon>
        <taxon>Chitinophagaceae</taxon>
        <taxon>Niastella</taxon>
    </lineage>
</organism>
<dbReference type="RefSeq" id="WP_081148721.1">
    <property type="nucleotide sequence ID" value="NZ_LVYD01000049.1"/>
</dbReference>
<dbReference type="Gene3D" id="1.10.10.10">
    <property type="entry name" value="Winged helix-like DNA-binding domain superfamily/Winged helix DNA-binding domain"/>
    <property type="match status" value="1"/>
</dbReference>
<keyword evidence="9" id="KW-1185">Reference proteome</keyword>
<dbReference type="STRING" id="1703345.A3860_27460"/>
<keyword evidence="4" id="KW-0238">DNA-binding</keyword>
<dbReference type="InterPro" id="IPR013325">
    <property type="entry name" value="RNA_pol_sigma_r2"/>
</dbReference>
<reference evidence="8 9" key="1">
    <citation type="submission" date="2016-03" db="EMBL/GenBank/DDBJ databases">
        <title>Niastella vici sp. nov., isolated from farmland soil.</title>
        <authorList>
            <person name="Chen L."/>
            <person name="Wang D."/>
            <person name="Yang S."/>
            <person name="Wang G."/>
        </authorList>
    </citation>
    <scope>NUCLEOTIDE SEQUENCE [LARGE SCALE GENOMIC DNA]</scope>
    <source>
        <strain evidence="8 9">DJ57</strain>
    </source>
</reference>
<dbReference type="InterPro" id="IPR039425">
    <property type="entry name" value="RNA_pol_sigma-70-like"/>
</dbReference>
<proteinExistence type="inferred from homology"/>
<feature type="domain" description="RNA polymerase sigma factor 70 region 4 type 2" evidence="7">
    <location>
        <begin position="122"/>
        <end position="173"/>
    </location>
</feature>
<dbReference type="OrthoDB" id="799938at2"/>
<dbReference type="InterPro" id="IPR013249">
    <property type="entry name" value="RNA_pol_sigma70_r4_t2"/>
</dbReference>